<evidence type="ECO:0000313" key="3">
    <source>
        <dbReference type="Proteomes" id="UP001501195"/>
    </source>
</evidence>
<dbReference type="InterPro" id="IPR052163">
    <property type="entry name" value="DGC-Regulatory_Protein"/>
</dbReference>
<dbReference type="Proteomes" id="UP001501195">
    <property type="component" value="Unassembled WGS sequence"/>
</dbReference>
<dbReference type="Gene3D" id="3.30.450.20">
    <property type="entry name" value="PAS domain"/>
    <property type="match status" value="1"/>
</dbReference>
<dbReference type="SMART" id="SM00267">
    <property type="entry name" value="GGDEF"/>
    <property type="match status" value="1"/>
</dbReference>
<dbReference type="SUPFAM" id="SSF55785">
    <property type="entry name" value="PYP-like sensor domain (PAS domain)"/>
    <property type="match status" value="1"/>
</dbReference>
<organism evidence="2 3">
    <name type="scientific">Kineococcus glutinatus</name>
    <dbReference type="NCBI Taxonomy" id="1070872"/>
    <lineage>
        <taxon>Bacteria</taxon>
        <taxon>Bacillati</taxon>
        <taxon>Actinomycetota</taxon>
        <taxon>Actinomycetes</taxon>
        <taxon>Kineosporiales</taxon>
        <taxon>Kineosporiaceae</taxon>
        <taxon>Kineococcus</taxon>
    </lineage>
</organism>
<dbReference type="NCBIfam" id="TIGR00254">
    <property type="entry name" value="GGDEF"/>
    <property type="match status" value="1"/>
</dbReference>
<dbReference type="InterPro" id="IPR029787">
    <property type="entry name" value="Nucleotide_cyclase"/>
</dbReference>
<reference evidence="3" key="1">
    <citation type="journal article" date="2019" name="Int. J. Syst. Evol. Microbiol.">
        <title>The Global Catalogue of Microorganisms (GCM) 10K type strain sequencing project: providing services to taxonomists for standard genome sequencing and annotation.</title>
        <authorList>
            <consortium name="The Broad Institute Genomics Platform"/>
            <consortium name="The Broad Institute Genome Sequencing Center for Infectious Disease"/>
            <person name="Wu L."/>
            <person name="Ma J."/>
        </authorList>
    </citation>
    <scope>NUCLEOTIDE SEQUENCE [LARGE SCALE GENOMIC DNA]</scope>
    <source>
        <strain evidence="3">JCM 18126</strain>
    </source>
</reference>
<name>A0ABP9I1Z7_9ACTN</name>
<feature type="domain" description="GGDEF" evidence="1">
    <location>
        <begin position="193"/>
        <end position="318"/>
    </location>
</feature>
<dbReference type="PANTHER" id="PTHR46663:SF4">
    <property type="entry name" value="DIGUANYLATE CYCLASE DGCT-RELATED"/>
    <property type="match status" value="1"/>
</dbReference>
<sequence>MDLRLVGHPGDPEAGGSSCGCGRGCGDGCPPWAALGLGLARHPDDALVVRRAVRDRTGEVVDFRCEWANETAERNAGRPLRGATLRESYPTVDPALLSLMRRLLESGGSADTEFALSDDSPEEVLRGRVFSSFLTAVDADRVVCQYRDVTELRRAERALQHQAAHDDLTGLPNRRALREHLDRALARLPRGSRTLLLALGDLDGFKEVNDTLGHHAGDEVLQVVAERLRHAVRPQDLVARYGGDEFCLLCEDVGEQHASALLERVRRTVAQPLRLTGGQRVRVGITVGHVATALPVPADDVLRRADAALYERKGRARA</sequence>
<dbReference type="Pfam" id="PF08448">
    <property type="entry name" value="PAS_4"/>
    <property type="match status" value="1"/>
</dbReference>
<dbReference type="PROSITE" id="PS50887">
    <property type="entry name" value="GGDEF"/>
    <property type="match status" value="1"/>
</dbReference>
<proteinExistence type="predicted"/>
<dbReference type="PANTHER" id="PTHR46663">
    <property type="entry name" value="DIGUANYLATE CYCLASE DGCT-RELATED"/>
    <property type="match status" value="1"/>
</dbReference>
<comment type="caution">
    <text evidence="2">The sequence shown here is derived from an EMBL/GenBank/DDBJ whole genome shotgun (WGS) entry which is preliminary data.</text>
</comment>
<dbReference type="InterPro" id="IPR013656">
    <property type="entry name" value="PAS_4"/>
</dbReference>
<dbReference type="CDD" id="cd01949">
    <property type="entry name" value="GGDEF"/>
    <property type="match status" value="1"/>
</dbReference>
<accession>A0ABP9I1Z7</accession>
<gene>
    <name evidence="2" type="ORF">GCM10023225_24610</name>
</gene>
<dbReference type="EMBL" id="BAABIL010000386">
    <property type="protein sequence ID" value="GAA4984689.1"/>
    <property type="molecule type" value="Genomic_DNA"/>
</dbReference>
<evidence type="ECO:0000313" key="2">
    <source>
        <dbReference type="EMBL" id="GAA4984689.1"/>
    </source>
</evidence>
<dbReference type="InterPro" id="IPR035965">
    <property type="entry name" value="PAS-like_dom_sf"/>
</dbReference>
<keyword evidence="3" id="KW-1185">Reference proteome</keyword>
<dbReference type="InterPro" id="IPR043128">
    <property type="entry name" value="Rev_trsase/Diguanyl_cyclase"/>
</dbReference>
<protein>
    <recommendedName>
        <fullName evidence="1">GGDEF domain-containing protein</fullName>
    </recommendedName>
</protein>
<dbReference type="SUPFAM" id="SSF55073">
    <property type="entry name" value="Nucleotide cyclase"/>
    <property type="match status" value="1"/>
</dbReference>
<dbReference type="InterPro" id="IPR000160">
    <property type="entry name" value="GGDEF_dom"/>
</dbReference>
<evidence type="ECO:0000259" key="1">
    <source>
        <dbReference type="PROSITE" id="PS50887"/>
    </source>
</evidence>
<dbReference type="Gene3D" id="3.30.70.270">
    <property type="match status" value="1"/>
</dbReference>
<dbReference type="RefSeq" id="WP_345712886.1">
    <property type="nucleotide sequence ID" value="NZ_BAABIL010000386.1"/>
</dbReference>
<dbReference type="Pfam" id="PF00990">
    <property type="entry name" value="GGDEF"/>
    <property type="match status" value="1"/>
</dbReference>